<dbReference type="Gene3D" id="3.60.10.10">
    <property type="entry name" value="Endonuclease/exonuclease/phosphatase"/>
    <property type="match status" value="1"/>
</dbReference>
<dbReference type="GO" id="GO:0003824">
    <property type="term" value="F:catalytic activity"/>
    <property type="evidence" value="ECO:0007669"/>
    <property type="project" value="InterPro"/>
</dbReference>
<evidence type="ECO:0000313" key="3">
    <source>
        <dbReference type="Proteomes" id="UP000596742"/>
    </source>
</evidence>
<dbReference type="SUPFAM" id="SSF56219">
    <property type="entry name" value="DNase I-like"/>
    <property type="match status" value="1"/>
</dbReference>
<protein>
    <recommendedName>
        <fullName evidence="1">Endonuclease/exonuclease/phosphatase domain-containing protein</fullName>
    </recommendedName>
</protein>
<name>A0A8B6BTR3_MYTGA</name>
<evidence type="ECO:0000313" key="2">
    <source>
        <dbReference type="EMBL" id="VDH95154.1"/>
    </source>
</evidence>
<dbReference type="PANTHER" id="PTHR46670">
    <property type="entry name" value="ENDO/EXONUCLEASE/PHOSPHATASE DOMAIN-CONTAINING PROTEIN"/>
    <property type="match status" value="1"/>
</dbReference>
<sequence length="567" mass="65151">MDFSFCHAKTCVKFCVIYRPPPSKSNDLRTSLFFDQWNSYLDRIVTFPHEFIITGDFNFHVDDKNDSNAMKFLQTLEDHNLTQHISTATHIRGHTLDLFITRSESNLLRTKASVHEPNLFDARGNPFCDHHAIQAVLAGAKPKKISKTFTFRKWKTVDQVELSKDIVLDIPDTNPSVDELANQYDSELRDVVEKHAPLVTKSVLLRPNTQWYSDELRESKRNRRRAERKWRETGLEIHRQIFKERCSNTGKLLHQTKQDFFSKKIEDCSGDHKQLFKLSNSLMGKQHDIVLPTSTSNTELSNKFAHFFINKVTTIRNVLSQQHSFNRELSLAEDTPFNGEPLVCFKRTTNDEVFKIISKSPNKSCELDPLPTHILKQNMDAVMKLCGVMIILISFKLAWPNASKCTSNERCKCIHITDGILADCSNLGLLNSTSFMKTVISVHLSFNVLRRLPEEGLLPAGLKVLDLSSNKIKNFSHDGLPAFTTLKTLMILNLWTNFISFDSRTYFKGVFENLFDLQILDISNNSNENRSYNFPDEAFVDHISLESLRIDGVKNVTFGRRFSLLHN</sequence>
<dbReference type="InterPro" id="IPR005135">
    <property type="entry name" value="Endo/exonuclease/phosphatase"/>
</dbReference>
<dbReference type="Gene3D" id="3.80.10.10">
    <property type="entry name" value="Ribonuclease Inhibitor"/>
    <property type="match status" value="1"/>
</dbReference>
<dbReference type="PANTHER" id="PTHR46670:SF3">
    <property type="entry name" value="ENDONUCLEASE_EXONUCLEASE_PHOSPHATASE DOMAIN-CONTAINING PROTEIN"/>
    <property type="match status" value="1"/>
</dbReference>
<evidence type="ECO:0000259" key="1">
    <source>
        <dbReference type="Pfam" id="PF14529"/>
    </source>
</evidence>
<dbReference type="InterPro" id="IPR032675">
    <property type="entry name" value="LRR_dom_sf"/>
</dbReference>
<dbReference type="OrthoDB" id="10072198at2759"/>
<dbReference type="PROSITE" id="PS51450">
    <property type="entry name" value="LRR"/>
    <property type="match status" value="1"/>
</dbReference>
<gene>
    <name evidence="2" type="ORF">MGAL_10B086606</name>
</gene>
<dbReference type="Pfam" id="PF14529">
    <property type="entry name" value="Exo_endo_phos_2"/>
    <property type="match status" value="1"/>
</dbReference>
<dbReference type="SUPFAM" id="SSF52058">
    <property type="entry name" value="L domain-like"/>
    <property type="match status" value="1"/>
</dbReference>
<dbReference type="InterPro" id="IPR036691">
    <property type="entry name" value="Endo/exonu/phosph_ase_sf"/>
</dbReference>
<feature type="domain" description="Endonuclease/exonuclease/phosphatase" evidence="1">
    <location>
        <begin position="13"/>
        <end position="115"/>
    </location>
</feature>
<proteinExistence type="predicted"/>
<organism evidence="2 3">
    <name type="scientific">Mytilus galloprovincialis</name>
    <name type="common">Mediterranean mussel</name>
    <dbReference type="NCBI Taxonomy" id="29158"/>
    <lineage>
        <taxon>Eukaryota</taxon>
        <taxon>Metazoa</taxon>
        <taxon>Spiralia</taxon>
        <taxon>Lophotrochozoa</taxon>
        <taxon>Mollusca</taxon>
        <taxon>Bivalvia</taxon>
        <taxon>Autobranchia</taxon>
        <taxon>Pteriomorphia</taxon>
        <taxon>Mytilida</taxon>
        <taxon>Mytiloidea</taxon>
        <taxon>Mytilidae</taxon>
        <taxon>Mytilinae</taxon>
        <taxon>Mytilus</taxon>
    </lineage>
</organism>
<dbReference type="AlphaFoldDB" id="A0A8B6BTR3"/>
<keyword evidence="3" id="KW-1185">Reference proteome</keyword>
<comment type="caution">
    <text evidence="2">The sequence shown here is derived from an EMBL/GenBank/DDBJ whole genome shotgun (WGS) entry which is preliminary data.</text>
</comment>
<dbReference type="EMBL" id="UYJE01000677">
    <property type="protein sequence ID" value="VDH95154.1"/>
    <property type="molecule type" value="Genomic_DNA"/>
</dbReference>
<reference evidence="2" key="1">
    <citation type="submission" date="2018-11" db="EMBL/GenBank/DDBJ databases">
        <authorList>
            <person name="Alioto T."/>
            <person name="Alioto T."/>
        </authorList>
    </citation>
    <scope>NUCLEOTIDE SEQUENCE</scope>
</reference>
<accession>A0A8B6BTR3</accession>
<dbReference type="Proteomes" id="UP000596742">
    <property type="component" value="Unassembled WGS sequence"/>
</dbReference>
<dbReference type="InterPro" id="IPR001611">
    <property type="entry name" value="Leu-rich_rpt"/>
</dbReference>